<name>A0A2G9G7B8_9LAMI</name>
<organism evidence="7 8">
    <name type="scientific">Handroanthus impetiginosus</name>
    <dbReference type="NCBI Taxonomy" id="429701"/>
    <lineage>
        <taxon>Eukaryota</taxon>
        <taxon>Viridiplantae</taxon>
        <taxon>Streptophyta</taxon>
        <taxon>Embryophyta</taxon>
        <taxon>Tracheophyta</taxon>
        <taxon>Spermatophyta</taxon>
        <taxon>Magnoliopsida</taxon>
        <taxon>eudicotyledons</taxon>
        <taxon>Gunneridae</taxon>
        <taxon>Pentapetalae</taxon>
        <taxon>asterids</taxon>
        <taxon>lamiids</taxon>
        <taxon>Lamiales</taxon>
        <taxon>Bignoniaceae</taxon>
        <taxon>Crescentiina</taxon>
        <taxon>Tabebuia alliance</taxon>
        <taxon>Handroanthus</taxon>
    </lineage>
</organism>
<dbReference type="PROSITE" id="PS50929">
    <property type="entry name" value="ABC_TM1F"/>
    <property type="match status" value="1"/>
</dbReference>
<gene>
    <name evidence="7" type="ORF">CDL12_26295</name>
</gene>
<dbReference type="InterPro" id="IPR039421">
    <property type="entry name" value="Type_1_exporter"/>
</dbReference>
<evidence type="ECO:0000256" key="3">
    <source>
        <dbReference type="ARBA" id="ARBA00022989"/>
    </source>
</evidence>
<feature type="transmembrane region" description="Helical" evidence="5">
    <location>
        <begin position="280"/>
        <end position="298"/>
    </location>
</feature>
<dbReference type="GO" id="GO:0016020">
    <property type="term" value="C:membrane"/>
    <property type="evidence" value="ECO:0007669"/>
    <property type="project" value="UniProtKB-SubCell"/>
</dbReference>
<dbReference type="OrthoDB" id="6500128at2759"/>
<dbReference type="STRING" id="429701.A0A2G9G7B8"/>
<evidence type="ECO:0000256" key="1">
    <source>
        <dbReference type="ARBA" id="ARBA00004141"/>
    </source>
</evidence>
<dbReference type="SUPFAM" id="SSF90123">
    <property type="entry name" value="ABC transporter transmembrane region"/>
    <property type="match status" value="1"/>
</dbReference>
<dbReference type="Gene3D" id="1.20.1560.10">
    <property type="entry name" value="ABC transporter type 1, transmembrane domain"/>
    <property type="match status" value="1"/>
</dbReference>
<dbReference type="PANTHER" id="PTHR43394">
    <property type="entry name" value="ATP-DEPENDENT PERMEASE MDL1, MITOCHONDRIAL"/>
    <property type="match status" value="1"/>
</dbReference>
<keyword evidence="2 5" id="KW-0812">Transmembrane</keyword>
<proteinExistence type="predicted"/>
<dbReference type="Pfam" id="PF00664">
    <property type="entry name" value="ABC_membrane"/>
    <property type="match status" value="1"/>
</dbReference>
<dbReference type="AlphaFoldDB" id="A0A2G9G7B8"/>
<keyword evidence="8" id="KW-1185">Reference proteome</keyword>
<comment type="caution">
    <text evidence="7">The sequence shown here is derived from an EMBL/GenBank/DDBJ whole genome shotgun (WGS) entry which is preliminary data.</text>
</comment>
<dbReference type="InterPro" id="IPR036640">
    <property type="entry name" value="ABC1_TM_sf"/>
</dbReference>
<evidence type="ECO:0000259" key="6">
    <source>
        <dbReference type="PROSITE" id="PS50929"/>
    </source>
</evidence>
<evidence type="ECO:0000256" key="5">
    <source>
        <dbReference type="SAM" id="Phobius"/>
    </source>
</evidence>
<keyword evidence="7" id="KW-0378">Hydrolase</keyword>
<dbReference type="PANTHER" id="PTHR43394:SF19">
    <property type="entry name" value="ABC TRANSPORTER B FAMILY"/>
    <property type="match status" value="1"/>
</dbReference>
<protein>
    <submittedName>
        <fullName evidence="7">Peptide-transporting ATPase</fullName>
        <ecNumber evidence="7">3.6.3.43</ecNumber>
    </submittedName>
</protein>
<dbReference type="InterPro" id="IPR011527">
    <property type="entry name" value="ABC1_TM_dom"/>
</dbReference>
<feature type="transmembrane region" description="Helical" evidence="5">
    <location>
        <begin position="183"/>
        <end position="205"/>
    </location>
</feature>
<feature type="domain" description="ABC transmembrane type-1" evidence="6">
    <location>
        <begin position="183"/>
        <end position="300"/>
    </location>
</feature>
<dbReference type="EC" id="3.6.3.43" evidence="7"/>
<sequence length="300" mass="33335">MAAFSTRLNFHTSFNVHRTRSFPILTSTSKLKFRNSNLAHTPADTIRSIRNSNSVDSVRYISVSSACKQNPEACCEQMNETLQIFKRWFEFIRDTFPGGSWWNLSDFERKIDGSPTAAKPLTVLTALKQMWALVADEKWILYIASGTLAIAAVSEISMPGILTASVFSAQNGDMLVFYQNSKLLIFLCFTSGICSGLRSGCFAIANMVLVKRLRETVYNVLLLQDISFFDTKAVGDLTSRISADCQRLSHTIGNDVHLILRNIVQGTGAFITLMTLSWPLALSSLLICSILSAIFLIYGQ</sequence>
<keyword evidence="4 5" id="KW-0472">Membrane</keyword>
<dbReference type="GO" id="GO:0015421">
    <property type="term" value="F:ABC-type oligopeptide transporter activity"/>
    <property type="evidence" value="ECO:0007669"/>
    <property type="project" value="TreeGrafter"/>
</dbReference>
<evidence type="ECO:0000256" key="4">
    <source>
        <dbReference type="ARBA" id="ARBA00023136"/>
    </source>
</evidence>
<dbReference type="GO" id="GO:0016787">
    <property type="term" value="F:hydrolase activity"/>
    <property type="evidence" value="ECO:0007669"/>
    <property type="project" value="UniProtKB-KW"/>
</dbReference>
<dbReference type="Proteomes" id="UP000231279">
    <property type="component" value="Unassembled WGS sequence"/>
</dbReference>
<comment type="subcellular location">
    <subcellularLocation>
        <location evidence="1">Membrane</location>
        <topology evidence="1">Multi-pass membrane protein</topology>
    </subcellularLocation>
</comment>
<dbReference type="GO" id="GO:0005524">
    <property type="term" value="F:ATP binding"/>
    <property type="evidence" value="ECO:0007669"/>
    <property type="project" value="InterPro"/>
</dbReference>
<accession>A0A2G9G7B8</accession>
<evidence type="ECO:0000313" key="8">
    <source>
        <dbReference type="Proteomes" id="UP000231279"/>
    </source>
</evidence>
<feature type="transmembrane region" description="Helical" evidence="5">
    <location>
        <begin position="139"/>
        <end position="163"/>
    </location>
</feature>
<keyword evidence="3 5" id="KW-1133">Transmembrane helix</keyword>
<reference evidence="8" key="1">
    <citation type="journal article" date="2018" name="Gigascience">
        <title>Genome assembly of the Pink Ipe (Handroanthus impetiginosus, Bignoniaceae), a highly valued, ecologically keystone Neotropical timber forest tree.</title>
        <authorList>
            <person name="Silva-Junior O.B."/>
            <person name="Grattapaglia D."/>
            <person name="Novaes E."/>
            <person name="Collevatti R.G."/>
        </authorList>
    </citation>
    <scope>NUCLEOTIDE SEQUENCE [LARGE SCALE GENOMIC DNA]</scope>
    <source>
        <strain evidence="8">cv. UFG-1</strain>
    </source>
</reference>
<dbReference type="EMBL" id="NKXS01006526">
    <property type="protein sequence ID" value="PIN01196.1"/>
    <property type="molecule type" value="Genomic_DNA"/>
</dbReference>
<evidence type="ECO:0000313" key="7">
    <source>
        <dbReference type="EMBL" id="PIN01196.1"/>
    </source>
</evidence>
<evidence type="ECO:0000256" key="2">
    <source>
        <dbReference type="ARBA" id="ARBA00022692"/>
    </source>
</evidence>